<gene>
    <name evidence="1" type="ORF">PSTG_05655</name>
</gene>
<evidence type="ECO:0000313" key="2">
    <source>
        <dbReference type="Proteomes" id="UP000054564"/>
    </source>
</evidence>
<evidence type="ECO:0000313" key="1">
    <source>
        <dbReference type="EMBL" id="KNF01022.1"/>
    </source>
</evidence>
<sequence length="110" mass="12308">MNQNQDLSPLLLAIMAKAASNAPEGTQPVAMIDKLDQVCALLKHLNLNPKSFMMALIEEDDKNAAVSQRYYSTERGWNSTERLILAFKRQACLRVAGHGLWEEFHPSTGH</sequence>
<name>A0A0L0VPA2_9BASI</name>
<comment type="caution">
    <text evidence="1">The sequence shown here is derived from an EMBL/GenBank/DDBJ whole genome shotgun (WGS) entry which is preliminary data.</text>
</comment>
<keyword evidence="2" id="KW-1185">Reference proteome</keyword>
<protein>
    <submittedName>
        <fullName evidence="1">Uncharacterized protein</fullName>
    </submittedName>
</protein>
<proteinExistence type="predicted"/>
<dbReference type="Proteomes" id="UP000054564">
    <property type="component" value="Unassembled WGS sequence"/>
</dbReference>
<dbReference type="STRING" id="1165861.A0A0L0VPA2"/>
<accession>A0A0L0VPA2</accession>
<organism evidence="1 2">
    <name type="scientific">Puccinia striiformis f. sp. tritici PST-78</name>
    <dbReference type="NCBI Taxonomy" id="1165861"/>
    <lineage>
        <taxon>Eukaryota</taxon>
        <taxon>Fungi</taxon>
        <taxon>Dikarya</taxon>
        <taxon>Basidiomycota</taxon>
        <taxon>Pucciniomycotina</taxon>
        <taxon>Pucciniomycetes</taxon>
        <taxon>Pucciniales</taxon>
        <taxon>Pucciniaceae</taxon>
        <taxon>Puccinia</taxon>
    </lineage>
</organism>
<dbReference type="EMBL" id="AJIL01000032">
    <property type="protein sequence ID" value="KNF01022.1"/>
    <property type="molecule type" value="Genomic_DNA"/>
</dbReference>
<dbReference type="AlphaFoldDB" id="A0A0L0VPA2"/>
<reference evidence="2" key="1">
    <citation type="submission" date="2014-03" db="EMBL/GenBank/DDBJ databases">
        <title>The Genome Sequence of Puccinia striiformis f. sp. tritici PST-78.</title>
        <authorList>
            <consortium name="The Broad Institute Genome Sequencing Platform"/>
            <person name="Cuomo C."/>
            <person name="Hulbert S."/>
            <person name="Chen X."/>
            <person name="Walker B."/>
            <person name="Young S.K."/>
            <person name="Zeng Q."/>
            <person name="Gargeya S."/>
            <person name="Fitzgerald M."/>
            <person name="Haas B."/>
            <person name="Abouelleil A."/>
            <person name="Alvarado L."/>
            <person name="Arachchi H.M."/>
            <person name="Berlin A.M."/>
            <person name="Chapman S.B."/>
            <person name="Goldberg J."/>
            <person name="Griggs A."/>
            <person name="Gujja S."/>
            <person name="Hansen M."/>
            <person name="Howarth C."/>
            <person name="Imamovic A."/>
            <person name="Larimer J."/>
            <person name="McCowan C."/>
            <person name="Montmayeur A."/>
            <person name="Murphy C."/>
            <person name="Neiman D."/>
            <person name="Pearson M."/>
            <person name="Priest M."/>
            <person name="Roberts A."/>
            <person name="Saif S."/>
            <person name="Shea T."/>
            <person name="Sisk P."/>
            <person name="Sykes S."/>
            <person name="Wortman J."/>
            <person name="Nusbaum C."/>
            <person name="Birren B."/>
        </authorList>
    </citation>
    <scope>NUCLEOTIDE SEQUENCE [LARGE SCALE GENOMIC DNA]</scope>
    <source>
        <strain evidence="2">race PST-78</strain>
    </source>
</reference>